<dbReference type="RefSeq" id="WP_105915061.1">
    <property type="nucleotide sequence ID" value="NZ_NXGE01000002.1"/>
</dbReference>
<comment type="caution">
    <text evidence="2">The sequence shown here is derived from an EMBL/GenBank/DDBJ whole genome shotgun (WGS) entry which is preliminary data.</text>
</comment>
<gene>
    <name evidence="2" type="ORF">CJ673_04335</name>
</gene>
<dbReference type="InterPro" id="IPR004919">
    <property type="entry name" value="GmrSD_N"/>
</dbReference>
<dbReference type="PANTHER" id="PTHR35149:SF1">
    <property type="entry name" value="DUF5655 DOMAIN-CONTAINING PROTEIN"/>
    <property type="match status" value="1"/>
</dbReference>
<reference evidence="2 3" key="1">
    <citation type="submission" date="2017-09" db="EMBL/GenBank/DDBJ databases">
        <title>Reassesment of A. cryaerophilus.</title>
        <authorList>
            <person name="Perez-Cataluna A."/>
            <person name="Collado L."/>
            <person name="Salgado O."/>
            <person name="Lefinanco V."/>
            <person name="Figueras M.J."/>
        </authorList>
    </citation>
    <scope>NUCLEOTIDE SEQUENCE [LARGE SCALE GENOMIC DNA]</scope>
    <source>
        <strain evidence="2 3">LMG 10210</strain>
    </source>
</reference>
<protein>
    <recommendedName>
        <fullName evidence="1">GmrSD restriction endonucleases N-terminal domain-containing protein</fullName>
    </recommendedName>
</protein>
<evidence type="ECO:0000259" key="1">
    <source>
        <dbReference type="Pfam" id="PF03235"/>
    </source>
</evidence>
<dbReference type="EMBL" id="NXGE01000002">
    <property type="protein sequence ID" value="PRM94794.1"/>
    <property type="molecule type" value="Genomic_DNA"/>
</dbReference>
<sequence>MSEKLELKSISEILDKSFYIPAYQRGYRWSSRQVIDLLKDIWEFASKRQKQEGEFYCLQPIVVKRTDSKYIVIDGQQRLTTLYIVLKYLEQKIEDDFYITSFYDLEYETRNKENENSSEFLKKINNIKEDESKKNIDFYYMNNTFNVIKQWFTDNKINKGDFLNILLKVNIIEENKQKIDIANNVRVIWYEIDDENEIDVFTRLNIGKIPLTNAELIKAIFLINTKEENEKLLLASQWDEIEYKLQDNSFFAFVSKDFDKNNELKYPTRIEFIFDLIANKSNLEINNLQKDDERRSYYIFNELIKDNNTAKKYWDEVKKYFRVFNEFYSNQEYYHLVGFLVHNGVKIVEIVENFMNNSKDNFLNILKEKIKQKNQLKKKVFEELNYEEDYDLVTRILFLFNVISTMKSNHSRYPFELHAQKWSLEHIHAQKSENITKIEDRKTLLEMQLKYIDDKTIKKDIEDLLELEKITEEKIIDIENRVSKLFIDKEIHTIDNLALLSRDDNSSLNNSIFPAKRDKIKKLDKESSFIPICTKNVFLKYYSNDVKETFKWNIQDRKFYLDEIKETLKEYLGEING</sequence>
<organism evidence="2 3">
    <name type="scientific">Aliarcobacter cryaerophilus</name>
    <dbReference type="NCBI Taxonomy" id="28198"/>
    <lineage>
        <taxon>Bacteria</taxon>
        <taxon>Pseudomonadati</taxon>
        <taxon>Campylobacterota</taxon>
        <taxon>Epsilonproteobacteria</taxon>
        <taxon>Campylobacterales</taxon>
        <taxon>Arcobacteraceae</taxon>
        <taxon>Aliarcobacter</taxon>
    </lineage>
</organism>
<evidence type="ECO:0000313" key="3">
    <source>
        <dbReference type="Proteomes" id="UP000238281"/>
    </source>
</evidence>
<dbReference type="AlphaFoldDB" id="A0A2S9T7I3"/>
<proteinExistence type="predicted"/>
<name>A0A2S9T7I3_9BACT</name>
<dbReference type="Pfam" id="PF03235">
    <property type="entry name" value="GmrSD_N"/>
    <property type="match status" value="1"/>
</dbReference>
<feature type="domain" description="GmrSD restriction endonucleases N-terminal" evidence="1">
    <location>
        <begin position="11"/>
        <end position="221"/>
    </location>
</feature>
<dbReference type="PANTHER" id="PTHR35149">
    <property type="entry name" value="SLL5132 PROTEIN"/>
    <property type="match status" value="1"/>
</dbReference>
<evidence type="ECO:0000313" key="2">
    <source>
        <dbReference type="EMBL" id="PRM94794.1"/>
    </source>
</evidence>
<accession>A0A2S9T7I3</accession>
<dbReference type="Proteomes" id="UP000238281">
    <property type="component" value="Unassembled WGS sequence"/>
</dbReference>